<reference evidence="3 4" key="1">
    <citation type="submission" date="2021-02" db="EMBL/GenBank/DDBJ databases">
        <authorList>
            <person name="Park J.-S."/>
        </authorList>
    </citation>
    <scope>NUCLEOTIDE SEQUENCE [LARGE SCALE GENOMIC DNA]</scope>
    <source>
        <strain evidence="3 4">188UL20-2</strain>
    </source>
</reference>
<dbReference type="PANTHER" id="PTHR32097:SF17">
    <property type="entry name" value="CAMP-BINDING PROTEIN 1-RELATED"/>
    <property type="match status" value="1"/>
</dbReference>
<accession>A0ABS2HFD2</accession>
<name>A0ABS2HFD2_9VIBR</name>
<organism evidence="3 4">
    <name type="scientific">Vibrio ulleungensis</name>
    <dbReference type="NCBI Taxonomy" id="2807619"/>
    <lineage>
        <taxon>Bacteria</taxon>
        <taxon>Pseudomonadati</taxon>
        <taxon>Pseudomonadota</taxon>
        <taxon>Gammaproteobacteria</taxon>
        <taxon>Vibrionales</taxon>
        <taxon>Vibrionaceae</taxon>
        <taxon>Vibrio</taxon>
    </lineage>
</organism>
<protein>
    <submittedName>
        <fullName evidence="3">Tellurium resistance TerZ family protein</fullName>
    </submittedName>
</protein>
<comment type="caution">
    <text evidence="3">The sequence shown here is derived from an EMBL/GenBank/DDBJ whole genome shotgun (WGS) entry which is preliminary data.</text>
</comment>
<dbReference type="PANTHER" id="PTHR32097">
    <property type="entry name" value="CAMP-BINDING PROTEIN 1-RELATED"/>
    <property type="match status" value="1"/>
</dbReference>
<sequence>MAISLVKGQKISLEKSDGQQLTNICVGVNWGAIMERNFLGRSKAVAVDLDASAITFDVNSNVLDVVYFGKLSAQGIQHSGDDLVGDVGGDDGLDNEIIDVRLNQLPSNVDKIAFVLNSFNRQDFKNIPFASIPVFEGSMTHIDKVHAQFDIANDPKFAGSVSMVLAKMYKHNGNWKLAAIGEVTRDQSLENTVATVQNAYI</sequence>
<feature type="domain" description="TerD" evidence="2">
    <location>
        <begin position="1"/>
        <end position="189"/>
    </location>
</feature>
<evidence type="ECO:0000259" key="2">
    <source>
        <dbReference type="Pfam" id="PF02342"/>
    </source>
</evidence>
<gene>
    <name evidence="3" type="ORF">JQC93_00005</name>
</gene>
<dbReference type="RefSeq" id="WP_205156433.1">
    <property type="nucleotide sequence ID" value="NZ_JAFEUM010000001.1"/>
</dbReference>
<dbReference type="InterPro" id="IPR051324">
    <property type="entry name" value="Stress/Tellurium_Resist"/>
</dbReference>
<evidence type="ECO:0000313" key="3">
    <source>
        <dbReference type="EMBL" id="MBM7034769.1"/>
    </source>
</evidence>
<dbReference type="Proteomes" id="UP000809621">
    <property type="component" value="Unassembled WGS sequence"/>
</dbReference>
<dbReference type="Pfam" id="PF02342">
    <property type="entry name" value="TerD"/>
    <property type="match status" value="1"/>
</dbReference>
<dbReference type="InterPro" id="IPR003325">
    <property type="entry name" value="TerD"/>
</dbReference>
<evidence type="ECO:0000256" key="1">
    <source>
        <dbReference type="ARBA" id="ARBA00022686"/>
    </source>
</evidence>
<proteinExistence type="predicted"/>
<evidence type="ECO:0000313" key="4">
    <source>
        <dbReference type="Proteomes" id="UP000809621"/>
    </source>
</evidence>
<dbReference type="Gene3D" id="2.60.60.30">
    <property type="entry name" value="sav2460 like domains"/>
    <property type="match status" value="1"/>
</dbReference>
<keyword evidence="1" id="KW-0778">Tellurium resistance</keyword>
<keyword evidence="4" id="KW-1185">Reference proteome</keyword>
<dbReference type="CDD" id="cd06974">
    <property type="entry name" value="TerD_like"/>
    <property type="match status" value="1"/>
</dbReference>
<dbReference type="EMBL" id="JAFEUM010000001">
    <property type="protein sequence ID" value="MBM7034769.1"/>
    <property type="molecule type" value="Genomic_DNA"/>
</dbReference>